<feature type="signal peptide" evidence="1">
    <location>
        <begin position="1"/>
        <end position="23"/>
    </location>
</feature>
<dbReference type="EMBL" id="SMLK01000003">
    <property type="protein sequence ID" value="TFZ02042.1"/>
    <property type="molecule type" value="Genomic_DNA"/>
</dbReference>
<dbReference type="Proteomes" id="UP000297839">
    <property type="component" value="Unassembled WGS sequence"/>
</dbReference>
<comment type="caution">
    <text evidence="2">The sequence shown here is derived from an EMBL/GenBank/DDBJ whole genome shotgun (WGS) entry which is preliminary data.</text>
</comment>
<gene>
    <name evidence="2" type="ORF">EZ216_12760</name>
</gene>
<evidence type="ECO:0000313" key="3">
    <source>
        <dbReference type="Proteomes" id="UP000297839"/>
    </source>
</evidence>
<dbReference type="RefSeq" id="WP_135250141.1">
    <property type="nucleotide sequence ID" value="NZ_SMLK01000003.1"/>
</dbReference>
<organism evidence="2 3">
    <name type="scientific">Ramlibacter humi</name>
    <dbReference type="NCBI Taxonomy" id="2530451"/>
    <lineage>
        <taxon>Bacteria</taxon>
        <taxon>Pseudomonadati</taxon>
        <taxon>Pseudomonadota</taxon>
        <taxon>Betaproteobacteria</taxon>
        <taxon>Burkholderiales</taxon>
        <taxon>Comamonadaceae</taxon>
        <taxon>Ramlibacter</taxon>
    </lineage>
</organism>
<dbReference type="Pfam" id="PF13852">
    <property type="entry name" value="DUF4197"/>
    <property type="match status" value="1"/>
</dbReference>
<feature type="chain" id="PRO_5021424271" evidence="1">
    <location>
        <begin position="24"/>
        <end position="230"/>
    </location>
</feature>
<sequence>MDRRQLTIALTAAPLTLPFPARAAGLASITDADATKGLKTALETGALNAVKLLGVNDGFLANPKVHIPLPSALQDASKLLKAMGQKKQVEDLEIALNRAAEAAVPMAKNLLVNAVRGMSVTDAKNILTGGDTSVTHFFEGKTREPLSGQFLPVVQQAVSKVGLAAKYDKVAGKAAGMGLLKQEDASINHYVTRKALDGLYLVIGDEEKKIRQNPVAAGSDILRKVFGALK</sequence>
<keyword evidence="1" id="KW-0732">Signal</keyword>
<dbReference type="InterPro" id="IPR025245">
    <property type="entry name" value="DUF4197"/>
</dbReference>
<accession>A0A4Z0BTG6</accession>
<protein>
    <submittedName>
        <fullName evidence="2">DUF4197 domain-containing protein</fullName>
    </submittedName>
</protein>
<dbReference type="AlphaFoldDB" id="A0A4Z0BTG6"/>
<name>A0A4Z0BTG6_9BURK</name>
<keyword evidence="3" id="KW-1185">Reference proteome</keyword>
<dbReference type="OrthoDB" id="5292580at2"/>
<evidence type="ECO:0000256" key="1">
    <source>
        <dbReference type="SAM" id="SignalP"/>
    </source>
</evidence>
<evidence type="ECO:0000313" key="2">
    <source>
        <dbReference type="EMBL" id="TFZ02042.1"/>
    </source>
</evidence>
<reference evidence="2 3" key="1">
    <citation type="submission" date="2019-03" db="EMBL/GenBank/DDBJ databases">
        <title>Ramlibacter sp. 18x22-1, whole genome shotgun sequence.</title>
        <authorList>
            <person name="Zhang X."/>
            <person name="Feng G."/>
            <person name="Zhu H."/>
        </authorList>
    </citation>
    <scope>NUCLEOTIDE SEQUENCE [LARGE SCALE GENOMIC DNA]</scope>
    <source>
        <strain evidence="2 3">18x22-1</strain>
    </source>
</reference>
<proteinExistence type="predicted"/>